<dbReference type="InterPro" id="IPR006140">
    <property type="entry name" value="D-isomer_DH_NAD-bd"/>
</dbReference>
<accession>A0A0T9KIM3</accession>
<dbReference type="PANTHER" id="PTHR42789">
    <property type="entry name" value="D-ISOMER SPECIFIC 2-HYDROXYACID DEHYDROGENASE FAMILY PROTEIN (AFU_ORTHOLOGUE AFUA_6G10090)"/>
    <property type="match status" value="1"/>
</dbReference>
<dbReference type="InterPro" id="IPR050857">
    <property type="entry name" value="D-2-hydroxyacid_DH"/>
</dbReference>
<name>A0A0T9KIM3_YERKR</name>
<dbReference type="Gene3D" id="3.40.50.720">
    <property type="entry name" value="NAD(P)-binding Rossmann-like Domain"/>
    <property type="match status" value="2"/>
</dbReference>
<dbReference type="InterPro" id="IPR036291">
    <property type="entry name" value="NAD(P)-bd_dom_sf"/>
</dbReference>
<dbReference type="FunFam" id="3.40.50.720:FF:000203">
    <property type="entry name" value="D-3-phosphoglycerate dehydrogenase (SerA)"/>
    <property type="match status" value="1"/>
</dbReference>
<evidence type="ECO:0000256" key="2">
    <source>
        <dbReference type="ARBA" id="ARBA00023002"/>
    </source>
</evidence>
<keyword evidence="3" id="KW-0520">NAD</keyword>
<dbReference type="EC" id="1.1.1.95" evidence="7"/>
<evidence type="ECO:0000256" key="4">
    <source>
        <dbReference type="RuleBase" id="RU003719"/>
    </source>
</evidence>
<dbReference type="PANTHER" id="PTHR42789:SF1">
    <property type="entry name" value="D-ISOMER SPECIFIC 2-HYDROXYACID DEHYDROGENASE FAMILY PROTEIN (AFU_ORTHOLOGUE AFUA_6G10090)"/>
    <property type="match status" value="1"/>
</dbReference>
<dbReference type="InterPro" id="IPR006139">
    <property type="entry name" value="D-isomer_2_OHA_DH_cat_dom"/>
</dbReference>
<evidence type="ECO:0000256" key="1">
    <source>
        <dbReference type="ARBA" id="ARBA00005854"/>
    </source>
</evidence>
<dbReference type="GO" id="GO:0004617">
    <property type="term" value="F:phosphoglycerate dehydrogenase activity"/>
    <property type="evidence" value="ECO:0007669"/>
    <property type="project" value="UniProtKB-EC"/>
</dbReference>
<evidence type="ECO:0000259" key="6">
    <source>
        <dbReference type="Pfam" id="PF02826"/>
    </source>
</evidence>
<dbReference type="Pfam" id="PF00389">
    <property type="entry name" value="2-Hacid_dh"/>
    <property type="match status" value="1"/>
</dbReference>
<dbReference type="SUPFAM" id="SSF52283">
    <property type="entry name" value="Formate/glycerate dehydrogenase catalytic domain-like"/>
    <property type="match status" value="1"/>
</dbReference>
<gene>
    <name evidence="7" type="primary">serA</name>
    <name evidence="7" type="ORF">ERS008491_00258</name>
</gene>
<proteinExistence type="inferred from homology"/>
<feature type="domain" description="D-isomer specific 2-hydroxyacid dehydrogenase NAD-binding" evidence="6">
    <location>
        <begin position="108"/>
        <end position="306"/>
    </location>
</feature>
<evidence type="ECO:0000256" key="3">
    <source>
        <dbReference type="ARBA" id="ARBA00023027"/>
    </source>
</evidence>
<evidence type="ECO:0000259" key="5">
    <source>
        <dbReference type="Pfam" id="PF00389"/>
    </source>
</evidence>
<sequence length="338" mass="37313">MKTLFTAEYSGSLDHFHQLGELVISGWAAGEPKLSEDQLIALGQDADFLVTSYDDITARVIKACPQLKLIACTRASPVNIDVKAATERGIPVIYTPGRNSDAAAELTIALMLNVARHIPQAHSALKQGQFTATEQSHFGLKTDVVWDVTKDSPYEVFKGIELRNKTLGIVGYGSIGQRVGRIARAFGMQLLVADPYVSEVELDEPGIHKSTLEQLFSQADFVSLHLKVTPQTEGLIDARLFSLMKPGAYFINTSRAAVVVEQHLIDALRHKQLAGAALDVYAHEPIHANHPFIHEFDNVVITPHIAGATRETLVKHTAMIAQDIERFLRNEPLLYRYN</sequence>
<comment type="similarity">
    <text evidence="1 4">Belongs to the D-isomer specific 2-hydroxyacid dehydrogenase family.</text>
</comment>
<dbReference type="EMBL" id="CPYI01000001">
    <property type="protein sequence ID" value="CNE03967.1"/>
    <property type="molecule type" value="Genomic_DNA"/>
</dbReference>
<evidence type="ECO:0000313" key="8">
    <source>
        <dbReference type="Proteomes" id="UP000045824"/>
    </source>
</evidence>
<reference evidence="7 8" key="1">
    <citation type="submission" date="2015-03" db="EMBL/GenBank/DDBJ databases">
        <authorList>
            <person name="Murphy D."/>
        </authorList>
    </citation>
    <scope>NUCLEOTIDE SEQUENCE [LARGE SCALE GENOMIC DNA]</scope>
    <source>
        <strain evidence="7 8">FCF326</strain>
    </source>
</reference>
<dbReference type="Pfam" id="PF02826">
    <property type="entry name" value="2-Hacid_dh_C"/>
    <property type="match status" value="1"/>
</dbReference>
<dbReference type="SUPFAM" id="SSF51735">
    <property type="entry name" value="NAD(P)-binding Rossmann-fold domains"/>
    <property type="match status" value="1"/>
</dbReference>
<dbReference type="GO" id="GO:0051287">
    <property type="term" value="F:NAD binding"/>
    <property type="evidence" value="ECO:0007669"/>
    <property type="project" value="InterPro"/>
</dbReference>
<organism evidence="7 8">
    <name type="scientific">Yersinia kristensenii</name>
    <dbReference type="NCBI Taxonomy" id="28152"/>
    <lineage>
        <taxon>Bacteria</taxon>
        <taxon>Pseudomonadati</taxon>
        <taxon>Pseudomonadota</taxon>
        <taxon>Gammaproteobacteria</taxon>
        <taxon>Enterobacterales</taxon>
        <taxon>Yersiniaceae</taxon>
        <taxon>Yersinia</taxon>
    </lineage>
</organism>
<feature type="domain" description="D-isomer specific 2-hydroxyacid dehydrogenase catalytic" evidence="5">
    <location>
        <begin position="33"/>
        <end position="335"/>
    </location>
</feature>
<dbReference type="AlphaFoldDB" id="A0A0T9KIM3"/>
<dbReference type="Proteomes" id="UP000045824">
    <property type="component" value="Unassembled WGS sequence"/>
</dbReference>
<keyword evidence="2 4" id="KW-0560">Oxidoreductase</keyword>
<evidence type="ECO:0000313" key="7">
    <source>
        <dbReference type="EMBL" id="CNE03967.1"/>
    </source>
</evidence>
<dbReference type="RefSeq" id="WP_049556917.1">
    <property type="nucleotide sequence ID" value="NZ_CABMLW010000002.1"/>
</dbReference>
<protein>
    <submittedName>
        <fullName evidence="7">Putative oxidoreductase</fullName>
        <ecNumber evidence="7">1.1.1.95</ecNumber>
    </submittedName>
</protein>
<dbReference type="CDD" id="cd12171">
    <property type="entry name" value="2-Hacid_dh_10"/>
    <property type="match status" value="1"/>
</dbReference>